<evidence type="ECO:0000313" key="2">
    <source>
        <dbReference type="Proteomes" id="UP000791440"/>
    </source>
</evidence>
<sequence length="60" mass="7004">VYTEAPDHWGVILSRRCRPSSTRCPCLRMVPMGASDFRLHLERRRAIRADTSRCSQTMLR</sequence>
<accession>A0A921ZG88</accession>
<reference evidence="1" key="1">
    <citation type="journal article" date="2016" name="Insect Biochem. Mol. Biol.">
        <title>Multifaceted biological insights from a draft genome sequence of the tobacco hornworm moth, Manduca sexta.</title>
        <authorList>
            <person name="Kanost M.R."/>
            <person name="Arrese E.L."/>
            <person name="Cao X."/>
            <person name="Chen Y.R."/>
            <person name="Chellapilla S."/>
            <person name="Goldsmith M.R."/>
            <person name="Grosse-Wilde E."/>
            <person name="Heckel D.G."/>
            <person name="Herndon N."/>
            <person name="Jiang H."/>
            <person name="Papanicolaou A."/>
            <person name="Qu J."/>
            <person name="Soulages J.L."/>
            <person name="Vogel H."/>
            <person name="Walters J."/>
            <person name="Waterhouse R.M."/>
            <person name="Ahn S.J."/>
            <person name="Almeida F.C."/>
            <person name="An C."/>
            <person name="Aqrawi P."/>
            <person name="Bretschneider A."/>
            <person name="Bryant W.B."/>
            <person name="Bucks S."/>
            <person name="Chao H."/>
            <person name="Chevignon G."/>
            <person name="Christen J.M."/>
            <person name="Clarke D.F."/>
            <person name="Dittmer N.T."/>
            <person name="Ferguson L.C.F."/>
            <person name="Garavelou S."/>
            <person name="Gordon K.H.J."/>
            <person name="Gunaratna R.T."/>
            <person name="Han Y."/>
            <person name="Hauser F."/>
            <person name="He Y."/>
            <person name="Heidel-Fischer H."/>
            <person name="Hirsh A."/>
            <person name="Hu Y."/>
            <person name="Jiang H."/>
            <person name="Kalra D."/>
            <person name="Klinner C."/>
            <person name="Konig C."/>
            <person name="Kovar C."/>
            <person name="Kroll A.R."/>
            <person name="Kuwar S.S."/>
            <person name="Lee S.L."/>
            <person name="Lehman R."/>
            <person name="Li K."/>
            <person name="Li Z."/>
            <person name="Liang H."/>
            <person name="Lovelace S."/>
            <person name="Lu Z."/>
            <person name="Mansfield J.H."/>
            <person name="McCulloch K.J."/>
            <person name="Mathew T."/>
            <person name="Morton B."/>
            <person name="Muzny D.M."/>
            <person name="Neunemann D."/>
            <person name="Ongeri F."/>
            <person name="Pauchet Y."/>
            <person name="Pu L.L."/>
            <person name="Pyrousis I."/>
            <person name="Rao X.J."/>
            <person name="Redding A."/>
            <person name="Roesel C."/>
            <person name="Sanchez-Gracia A."/>
            <person name="Schaack S."/>
            <person name="Shukla A."/>
            <person name="Tetreau G."/>
            <person name="Wang Y."/>
            <person name="Xiong G.H."/>
            <person name="Traut W."/>
            <person name="Walsh T.K."/>
            <person name="Worley K.C."/>
            <person name="Wu D."/>
            <person name="Wu W."/>
            <person name="Wu Y.Q."/>
            <person name="Zhang X."/>
            <person name="Zou Z."/>
            <person name="Zucker H."/>
            <person name="Briscoe A.D."/>
            <person name="Burmester T."/>
            <person name="Clem R.J."/>
            <person name="Feyereisen R."/>
            <person name="Grimmelikhuijzen C.J.P."/>
            <person name="Hamodrakas S.J."/>
            <person name="Hansson B.S."/>
            <person name="Huguet E."/>
            <person name="Jermiin L.S."/>
            <person name="Lan Q."/>
            <person name="Lehman H.K."/>
            <person name="Lorenzen M."/>
            <person name="Merzendorfer H."/>
            <person name="Michalopoulos I."/>
            <person name="Morton D.B."/>
            <person name="Muthukrishnan S."/>
            <person name="Oakeshott J.G."/>
            <person name="Palmer W."/>
            <person name="Park Y."/>
            <person name="Passarelli A.L."/>
            <person name="Rozas J."/>
            <person name="Schwartz L.M."/>
            <person name="Smith W."/>
            <person name="Southgate A."/>
            <person name="Vilcinskas A."/>
            <person name="Vogt R."/>
            <person name="Wang P."/>
            <person name="Werren J."/>
            <person name="Yu X.Q."/>
            <person name="Zhou J.J."/>
            <person name="Brown S.J."/>
            <person name="Scherer S.E."/>
            <person name="Richards S."/>
            <person name="Blissard G.W."/>
        </authorList>
    </citation>
    <scope>NUCLEOTIDE SEQUENCE</scope>
</reference>
<dbReference type="EMBL" id="JH668509">
    <property type="protein sequence ID" value="KAG6456302.1"/>
    <property type="molecule type" value="Genomic_DNA"/>
</dbReference>
<proteinExistence type="predicted"/>
<reference evidence="1" key="2">
    <citation type="submission" date="2020-12" db="EMBL/GenBank/DDBJ databases">
        <authorList>
            <person name="Kanost M."/>
        </authorList>
    </citation>
    <scope>NUCLEOTIDE SEQUENCE</scope>
</reference>
<dbReference type="AlphaFoldDB" id="A0A921ZG88"/>
<keyword evidence="2" id="KW-1185">Reference proteome</keyword>
<name>A0A921ZG88_MANSE</name>
<comment type="caution">
    <text evidence="1">The sequence shown here is derived from an EMBL/GenBank/DDBJ whole genome shotgun (WGS) entry which is preliminary data.</text>
</comment>
<evidence type="ECO:0000313" key="1">
    <source>
        <dbReference type="EMBL" id="KAG6456302.1"/>
    </source>
</evidence>
<dbReference type="Proteomes" id="UP000791440">
    <property type="component" value="Unassembled WGS sequence"/>
</dbReference>
<organism evidence="1 2">
    <name type="scientific">Manduca sexta</name>
    <name type="common">Tobacco hawkmoth</name>
    <name type="synonym">Tobacco hornworm</name>
    <dbReference type="NCBI Taxonomy" id="7130"/>
    <lineage>
        <taxon>Eukaryota</taxon>
        <taxon>Metazoa</taxon>
        <taxon>Ecdysozoa</taxon>
        <taxon>Arthropoda</taxon>
        <taxon>Hexapoda</taxon>
        <taxon>Insecta</taxon>
        <taxon>Pterygota</taxon>
        <taxon>Neoptera</taxon>
        <taxon>Endopterygota</taxon>
        <taxon>Lepidoptera</taxon>
        <taxon>Glossata</taxon>
        <taxon>Ditrysia</taxon>
        <taxon>Bombycoidea</taxon>
        <taxon>Sphingidae</taxon>
        <taxon>Sphinginae</taxon>
        <taxon>Sphingini</taxon>
        <taxon>Manduca</taxon>
    </lineage>
</organism>
<gene>
    <name evidence="1" type="ORF">O3G_MSEX009664</name>
</gene>
<feature type="non-terminal residue" evidence="1">
    <location>
        <position position="1"/>
    </location>
</feature>
<protein>
    <submittedName>
        <fullName evidence="1">Uncharacterized protein</fullName>
    </submittedName>
</protein>